<protein>
    <submittedName>
        <fullName evidence="4">Phosphatidylserine decarboxylase proenzyme 3-like protein 1</fullName>
    </submittedName>
</protein>
<gene>
    <name evidence="4" type="ORF">QBC47DRAFT_436369</name>
</gene>
<evidence type="ECO:0000256" key="3">
    <source>
        <dbReference type="SAM" id="MobiDB-lite"/>
    </source>
</evidence>
<reference evidence="4" key="1">
    <citation type="submission" date="2023-06" db="EMBL/GenBank/DDBJ databases">
        <title>Genome-scale phylogeny and comparative genomics of the fungal order Sordariales.</title>
        <authorList>
            <consortium name="Lawrence Berkeley National Laboratory"/>
            <person name="Hensen N."/>
            <person name="Bonometti L."/>
            <person name="Westerberg I."/>
            <person name="Brannstrom I.O."/>
            <person name="Guillou S."/>
            <person name="Cros-Aarteil S."/>
            <person name="Calhoun S."/>
            <person name="Haridas S."/>
            <person name="Kuo A."/>
            <person name="Mondo S."/>
            <person name="Pangilinan J."/>
            <person name="Riley R."/>
            <person name="Labutti K."/>
            <person name="Andreopoulos B."/>
            <person name="Lipzen A."/>
            <person name="Chen C."/>
            <person name="Yanf M."/>
            <person name="Daum C."/>
            <person name="Ng V."/>
            <person name="Clum A."/>
            <person name="Steindorff A."/>
            <person name="Ohm R."/>
            <person name="Martin F."/>
            <person name="Silar P."/>
            <person name="Natvig D."/>
            <person name="Lalanne C."/>
            <person name="Gautier V."/>
            <person name="Ament-Velasquez S.L."/>
            <person name="Kruys A."/>
            <person name="Hutchinson M.I."/>
            <person name="Powell A.J."/>
            <person name="Barry K."/>
            <person name="Miller A.N."/>
            <person name="Grigoriev I.V."/>
            <person name="Debuchy R."/>
            <person name="Gladieux P."/>
            <person name="Thoren M.H."/>
            <person name="Johannesson H."/>
        </authorList>
    </citation>
    <scope>NUCLEOTIDE SEQUENCE</scope>
    <source>
        <strain evidence="4">PSN4</strain>
    </source>
</reference>
<dbReference type="GO" id="GO:0004609">
    <property type="term" value="F:phosphatidylserine decarboxylase activity"/>
    <property type="evidence" value="ECO:0007669"/>
    <property type="project" value="InterPro"/>
</dbReference>
<dbReference type="PANTHER" id="PTHR10067">
    <property type="entry name" value="PHOSPHATIDYLSERINE DECARBOXYLASE"/>
    <property type="match status" value="1"/>
</dbReference>
<dbReference type="Proteomes" id="UP001239445">
    <property type="component" value="Unassembled WGS sequence"/>
</dbReference>
<organism evidence="4 5">
    <name type="scientific">Echria macrotheca</name>
    <dbReference type="NCBI Taxonomy" id="438768"/>
    <lineage>
        <taxon>Eukaryota</taxon>
        <taxon>Fungi</taxon>
        <taxon>Dikarya</taxon>
        <taxon>Ascomycota</taxon>
        <taxon>Pezizomycotina</taxon>
        <taxon>Sordariomycetes</taxon>
        <taxon>Sordariomycetidae</taxon>
        <taxon>Sordariales</taxon>
        <taxon>Schizotheciaceae</taxon>
        <taxon>Echria</taxon>
    </lineage>
</organism>
<dbReference type="GO" id="GO:0008654">
    <property type="term" value="P:phospholipid biosynthetic process"/>
    <property type="evidence" value="ECO:0007669"/>
    <property type="project" value="InterPro"/>
</dbReference>
<keyword evidence="1" id="KW-0210">Decarboxylase</keyword>
<dbReference type="InterPro" id="IPR003817">
    <property type="entry name" value="PS_Dcarbxylase"/>
</dbReference>
<sequence length="433" mass="47108">MSTPPIIQALIDMVSMDGLNQAVAAAITAAPDFMAQSDSHEPAITNGEDFVKLATSLLQWVPTENKDDPTKVNATKVLDTICLLYFVLDQKPLLGLQNRVGPDAVGQPLTPFSQWIVDYAAQIGNYMNSPSSLTQESFQTFVNSAKYRTAECIDPTGASFHCFNDFFSRRLAQPRTISNPNSNYTVVYPADSAFDDAWTIDAQGNTTPTDDPHEISSKGFTYTIAQLLDNSQFASSFNNGVWAHSFLDTFNYHRMHSPVSGTVVEARVIQAAAYLDVTVNPTTGKLKGRRKIGNSNITDRPRGGNPTLRDPKVTPQADDYSDYQFLQTRGLVVIDTSTSGQGDIGYVAVLPMGMAQVSSVNLEVSQGQVIKKGDPIAFFLFGGSDIVTVFGPQANVSPTDFQQYAVKPDQDQGYNFYGSTFVVCPTPPAAKNN</sequence>
<evidence type="ECO:0000313" key="4">
    <source>
        <dbReference type="EMBL" id="KAK1758967.1"/>
    </source>
</evidence>
<keyword evidence="2" id="KW-0456">Lyase</keyword>
<name>A0AAJ0F9D5_9PEZI</name>
<accession>A0AAJ0F9D5</accession>
<feature type="region of interest" description="Disordered" evidence="3">
    <location>
        <begin position="287"/>
        <end position="314"/>
    </location>
</feature>
<dbReference type="AlphaFoldDB" id="A0AAJ0F9D5"/>
<dbReference type="EMBL" id="MU839828">
    <property type="protein sequence ID" value="KAK1758967.1"/>
    <property type="molecule type" value="Genomic_DNA"/>
</dbReference>
<keyword evidence="5" id="KW-1185">Reference proteome</keyword>
<dbReference type="Pfam" id="PF02666">
    <property type="entry name" value="PS_Dcarbxylase"/>
    <property type="match status" value="1"/>
</dbReference>
<evidence type="ECO:0000256" key="2">
    <source>
        <dbReference type="ARBA" id="ARBA00023239"/>
    </source>
</evidence>
<evidence type="ECO:0000313" key="5">
    <source>
        <dbReference type="Proteomes" id="UP001239445"/>
    </source>
</evidence>
<evidence type="ECO:0000256" key="1">
    <source>
        <dbReference type="ARBA" id="ARBA00022793"/>
    </source>
</evidence>
<proteinExistence type="predicted"/>
<comment type="caution">
    <text evidence="4">The sequence shown here is derived from an EMBL/GenBank/DDBJ whole genome shotgun (WGS) entry which is preliminary data.</text>
</comment>
<dbReference type="PANTHER" id="PTHR10067:SF13">
    <property type="entry name" value="PHOSPHATIDYLSERINE DECARBOXYLASE"/>
    <property type="match status" value="1"/>
</dbReference>